<dbReference type="AlphaFoldDB" id="A0A7C5L7E3"/>
<comment type="similarity">
    <text evidence="1 4 6">Belongs to the IF-3 family.</text>
</comment>
<evidence type="ECO:0000256" key="5">
    <source>
        <dbReference type="NCBIfam" id="TIGR00168"/>
    </source>
</evidence>
<comment type="subcellular location">
    <subcellularLocation>
        <location evidence="4 6">Cytoplasm</location>
    </subcellularLocation>
</comment>
<dbReference type="Gene3D" id="3.10.20.80">
    <property type="entry name" value="Translation initiation factor 3 (IF-3), N-terminal domain"/>
    <property type="match status" value="1"/>
</dbReference>
<dbReference type="FunFam" id="3.10.20.80:FF:000001">
    <property type="entry name" value="Translation initiation factor IF-3"/>
    <property type="match status" value="1"/>
</dbReference>
<evidence type="ECO:0000313" key="9">
    <source>
        <dbReference type="EMBL" id="HHJ64326.1"/>
    </source>
</evidence>
<dbReference type="Pfam" id="PF05198">
    <property type="entry name" value="IF3_N"/>
    <property type="match status" value="1"/>
</dbReference>
<dbReference type="EMBL" id="DRNB01000194">
    <property type="protein sequence ID" value="HHJ64326.1"/>
    <property type="molecule type" value="Genomic_DNA"/>
</dbReference>
<accession>A0A7C5L7E3</accession>
<dbReference type="PANTHER" id="PTHR10938:SF0">
    <property type="entry name" value="TRANSLATION INITIATION FACTOR IF-3, MITOCHONDRIAL"/>
    <property type="match status" value="1"/>
</dbReference>
<reference evidence="9" key="1">
    <citation type="journal article" date="2020" name="mSystems">
        <title>Genome- and Community-Level Interaction Insights into Carbon Utilization and Element Cycling Functions of Hydrothermarchaeota in Hydrothermal Sediment.</title>
        <authorList>
            <person name="Zhou Z."/>
            <person name="Liu Y."/>
            <person name="Xu W."/>
            <person name="Pan J."/>
            <person name="Luo Z.H."/>
            <person name="Li M."/>
        </authorList>
    </citation>
    <scope>NUCLEOTIDE SEQUENCE [LARGE SCALE GENOMIC DNA]</scope>
    <source>
        <strain evidence="9">HyVt-501</strain>
    </source>
</reference>
<proteinExistence type="inferred from homology"/>
<dbReference type="HAMAP" id="MF_00080">
    <property type="entry name" value="IF_3"/>
    <property type="match status" value="1"/>
</dbReference>
<dbReference type="InterPro" id="IPR001288">
    <property type="entry name" value="Translation_initiation_fac_3"/>
</dbReference>
<protein>
    <recommendedName>
        <fullName evidence="4 5">Translation initiation factor IF-3</fullName>
    </recommendedName>
</protein>
<organism evidence="9">
    <name type="scientific">Aquifex aeolicus</name>
    <dbReference type="NCBI Taxonomy" id="63363"/>
    <lineage>
        <taxon>Bacteria</taxon>
        <taxon>Pseudomonadati</taxon>
        <taxon>Aquificota</taxon>
        <taxon>Aquificia</taxon>
        <taxon>Aquificales</taxon>
        <taxon>Aquificaceae</taxon>
        <taxon>Aquifex</taxon>
    </lineage>
</organism>
<dbReference type="PANTHER" id="PTHR10938">
    <property type="entry name" value="TRANSLATION INITIATION FACTOR IF-3"/>
    <property type="match status" value="1"/>
</dbReference>
<dbReference type="InterPro" id="IPR019814">
    <property type="entry name" value="Translation_initiation_fac_3_N"/>
</dbReference>
<dbReference type="InterPro" id="IPR036788">
    <property type="entry name" value="T_IF-3_C_sf"/>
</dbReference>
<evidence type="ECO:0000256" key="2">
    <source>
        <dbReference type="ARBA" id="ARBA00022540"/>
    </source>
</evidence>
<evidence type="ECO:0000256" key="4">
    <source>
        <dbReference type="HAMAP-Rule" id="MF_00080"/>
    </source>
</evidence>
<dbReference type="InterPro" id="IPR019813">
    <property type="entry name" value="Translation_initiation_fac3_CS"/>
</dbReference>
<keyword evidence="3 4" id="KW-0648">Protein biosynthesis</keyword>
<dbReference type="InterPro" id="IPR036787">
    <property type="entry name" value="T_IF-3_N_sf"/>
</dbReference>
<feature type="domain" description="Translation initiation factor 3 C-terminal" evidence="7">
    <location>
        <begin position="87"/>
        <end position="172"/>
    </location>
</feature>
<comment type="subunit">
    <text evidence="4 6">Monomer.</text>
</comment>
<dbReference type="PROSITE" id="PS00938">
    <property type="entry name" value="IF3"/>
    <property type="match status" value="1"/>
</dbReference>
<dbReference type="NCBIfam" id="TIGR00168">
    <property type="entry name" value="infC"/>
    <property type="match status" value="1"/>
</dbReference>
<dbReference type="GO" id="GO:0005829">
    <property type="term" value="C:cytosol"/>
    <property type="evidence" value="ECO:0007669"/>
    <property type="project" value="TreeGrafter"/>
</dbReference>
<name>A0A7C5L7E3_AQUAO</name>
<dbReference type="Proteomes" id="UP000885792">
    <property type="component" value="Unassembled WGS sequence"/>
</dbReference>
<comment type="function">
    <text evidence="4 6">IF-3 binds to the 30S ribosomal subunit and shifts the equilibrium between 70S ribosomes and their 50S and 30S subunits in favor of the free subunits, thus enhancing the availability of 30S subunits on which protein synthesis initiation begins.</text>
</comment>
<evidence type="ECO:0000259" key="7">
    <source>
        <dbReference type="Pfam" id="PF00707"/>
    </source>
</evidence>
<feature type="domain" description="Translation initiation factor 3 N-terminal" evidence="8">
    <location>
        <begin position="9"/>
        <end position="78"/>
    </location>
</feature>
<dbReference type="Gene3D" id="3.30.110.10">
    <property type="entry name" value="Translation initiation factor 3 (IF-3), C-terminal domain"/>
    <property type="match status" value="1"/>
</dbReference>
<dbReference type="InterPro" id="IPR019815">
    <property type="entry name" value="Translation_initiation_fac_3_C"/>
</dbReference>
<dbReference type="SUPFAM" id="SSF54364">
    <property type="entry name" value="Translation initiation factor IF3, N-terminal domain"/>
    <property type="match status" value="1"/>
</dbReference>
<dbReference type="GO" id="GO:0003743">
    <property type="term" value="F:translation initiation factor activity"/>
    <property type="evidence" value="ECO:0007669"/>
    <property type="project" value="UniProtKB-UniRule"/>
</dbReference>
<keyword evidence="4" id="KW-0963">Cytoplasm</keyword>
<evidence type="ECO:0000259" key="8">
    <source>
        <dbReference type="Pfam" id="PF05198"/>
    </source>
</evidence>
<dbReference type="GO" id="GO:0043022">
    <property type="term" value="F:ribosome binding"/>
    <property type="evidence" value="ECO:0007669"/>
    <property type="project" value="UniProtKB-ARBA"/>
</dbReference>
<evidence type="ECO:0000256" key="6">
    <source>
        <dbReference type="RuleBase" id="RU000646"/>
    </source>
</evidence>
<dbReference type="GO" id="GO:0016020">
    <property type="term" value="C:membrane"/>
    <property type="evidence" value="ECO:0007669"/>
    <property type="project" value="TreeGrafter"/>
</dbReference>
<comment type="caution">
    <text evidence="9">The sequence shown here is derived from an EMBL/GenBank/DDBJ whole genome shotgun (WGS) entry which is preliminary data.</text>
</comment>
<dbReference type="GO" id="GO:0032790">
    <property type="term" value="P:ribosome disassembly"/>
    <property type="evidence" value="ECO:0007669"/>
    <property type="project" value="TreeGrafter"/>
</dbReference>
<gene>
    <name evidence="4" type="primary">infC</name>
    <name evidence="9" type="ORF">ENJ61_05390</name>
</gene>
<keyword evidence="2 4" id="KW-0396">Initiation factor</keyword>
<dbReference type="SUPFAM" id="SSF55200">
    <property type="entry name" value="Translation initiation factor IF3, C-terminal domain"/>
    <property type="match status" value="1"/>
</dbReference>
<evidence type="ECO:0000256" key="1">
    <source>
        <dbReference type="ARBA" id="ARBA00005439"/>
    </source>
</evidence>
<dbReference type="FunFam" id="3.30.110.10:FF:000001">
    <property type="entry name" value="Translation initiation factor IF-3"/>
    <property type="match status" value="1"/>
</dbReference>
<sequence>MSKLQDYRVNRQIRAREVRLIDETGTQVGIVPLQEALTLAEEKGLDLVEIAPQAKPPVCKIMDYGKFKYELKKKEREARRKQKEHAIEVKDIRMKVRIDEHDLRVKLKHMREFLEDGDKVRVRIRFRGRENVHPELGDRLFRRIVEELKDVGDVEVQPKREGPFLVFTLAPKRRR</sequence>
<evidence type="ECO:0000256" key="3">
    <source>
        <dbReference type="ARBA" id="ARBA00022917"/>
    </source>
</evidence>
<dbReference type="Pfam" id="PF00707">
    <property type="entry name" value="IF3_C"/>
    <property type="match status" value="1"/>
</dbReference>